<dbReference type="SUPFAM" id="SSF56349">
    <property type="entry name" value="DNA breaking-rejoining enzymes"/>
    <property type="match status" value="1"/>
</dbReference>
<dbReference type="Pfam" id="PF12167">
    <property type="entry name" value="Arm-DNA-bind_2"/>
    <property type="match status" value="1"/>
</dbReference>
<name>A0ABX3TUL2_9GAMM</name>
<dbReference type="PROSITE" id="PS51898">
    <property type="entry name" value="TYR_RECOMBINASE"/>
    <property type="match status" value="1"/>
</dbReference>
<dbReference type="CDD" id="cd01189">
    <property type="entry name" value="INT_ICEBs1_C_like"/>
    <property type="match status" value="1"/>
</dbReference>
<dbReference type="InterPro" id="IPR022000">
    <property type="entry name" value="Min27-like_integrase_DNA_bind"/>
</dbReference>
<comment type="caution">
    <text evidence="7">The sequence shown here is derived from an EMBL/GenBank/DDBJ whole genome shotgun (WGS) entry which is preliminary data.</text>
</comment>
<dbReference type="InterPro" id="IPR050090">
    <property type="entry name" value="Tyrosine_recombinase_XerCD"/>
</dbReference>
<evidence type="ECO:0000256" key="4">
    <source>
        <dbReference type="PROSITE-ProRule" id="PRU01248"/>
    </source>
</evidence>
<evidence type="ECO:0000313" key="7">
    <source>
        <dbReference type="EMBL" id="ORJ18916.1"/>
    </source>
</evidence>
<keyword evidence="2 4" id="KW-0238">DNA-binding</keyword>
<dbReference type="InterPro" id="IPR044068">
    <property type="entry name" value="CB"/>
</dbReference>
<dbReference type="InterPro" id="IPR010998">
    <property type="entry name" value="Integrase_recombinase_N"/>
</dbReference>
<evidence type="ECO:0000256" key="2">
    <source>
        <dbReference type="ARBA" id="ARBA00023125"/>
    </source>
</evidence>
<gene>
    <name evidence="7" type="ORF">BS639_22810</name>
</gene>
<dbReference type="InterPro" id="IPR011010">
    <property type="entry name" value="DNA_brk_join_enz"/>
</dbReference>
<proteinExistence type="predicted"/>
<dbReference type="InterPro" id="IPR002104">
    <property type="entry name" value="Integrase_catalytic"/>
</dbReference>
<keyword evidence="1" id="KW-0229">DNA integration</keyword>
<keyword evidence="8" id="KW-1185">Reference proteome</keyword>
<dbReference type="Proteomes" id="UP000192722">
    <property type="component" value="Unassembled WGS sequence"/>
</dbReference>
<evidence type="ECO:0000259" key="6">
    <source>
        <dbReference type="PROSITE" id="PS51900"/>
    </source>
</evidence>
<accession>A0ABX3TUL2</accession>
<feature type="domain" description="Core-binding (CB)" evidence="6">
    <location>
        <begin position="80"/>
        <end position="178"/>
    </location>
</feature>
<reference evidence="7 8" key="1">
    <citation type="journal article" date="2017" name="Int. J. Syst. Evol. Microbiol.">
        <title>Rouxiella badensis sp. nov. and Rouxiella silvae sp. nov. isolated from peat bog soil in Germany and emendation of the genus description.</title>
        <authorList>
            <person name="Le Fleche-Mateos A."/>
            <person name="Kugler J.H."/>
            <person name="Hansen S.H."/>
            <person name="Syldatk C."/>
            <person name="Hausmann R."/>
            <person name="Lomprez F."/>
            <person name="Vandenbogaert M."/>
            <person name="Manuguerra J.C."/>
            <person name="Grimont P.A."/>
        </authorList>
    </citation>
    <scope>NUCLEOTIDE SEQUENCE [LARGE SCALE GENOMIC DNA]</scope>
    <source>
        <strain evidence="7 8">213</strain>
    </source>
</reference>
<dbReference type="EMBL" id="MRWD01000081">
    <property type="protein sequence ID" value="ORJ18916.1"/>
    <property type="molecule type" value="Genomic_DNA"/>
</dbReference>
<dbReference type="InterPro" id="IPR013762">
    <property type="entry name" value="Integrase-like_cat_sf"/>
</dbReference>
<protein>
    <submittedName>
        <fullName evidence="7">Site-specific integrase</fullName>
    </submittedName>
</protein>
<dbReference type="Gene3D" id="1.10.443.10">
    <property type="entry name" value="Intergrase catalytic core"/>
    <property type="match status" value="1"/>
</dbReference>
<evidence type="ECO:0000256" key="1">
    <source>
        <dbReference type="ARBA" id="ARBA00022908"/>
    </source>
</evidence>
<dbReference type="PANTHER" id="PTHR30349">
    <property type="entry name" value="PHAGE INTEGRASE-RELATED"/>
    <property type="match status" value="1"/>
</dbReference>
<feature type="domain" description="Tyr recombinase" evidence="5">
    <location>
        <begin position="199"/>
        <end position="409"/>
    </location>
</feature>
<evidence type="ECO:0000313" key="8">
    <source>
        <dbReference type="Proteomes" id="UP000192722"/>
    </source>
</evidence>
<evidence type="ECO:0000256" key="3">
    <source>
        <dbReference type="ARBA" id="ARBA00023172"/>
    </source>
</evidence>
<dbReference type="Gene3D" id="1.10.150.130">
    <property type="match status" value="1"/>
</dbReference>
<dbReference type="PANTHER" id="PTHR30349:SF36">
    <property type="entry name" value="PROPHAGE INTEGRASE INTR-RELATED"/>
    <property type="match status" value="1"/>
</dbReference>
<sequence length="428" mass="48536">MTAQYTGVENHGGLLRIWFMYKGKRFREVLGVPDTAKNRKMASELRNSIVYSIKTGNFNYAEKFPQSRNLEKLGIANQSITFKELMDKWLGLKEMEVSKKTISVYRSLLNICAETMGETRLASSINYEMILGLRKELLTGHHFTGVSSKARTLDKKGRTVRTVNAYMSILTSLFLFAEKNNYIEKSPLDGVAPLKKSRSDPDPLTKEEYFRLMGVAATEQIRNIWQFAINSGLRHGELYALAWEDIDTKEWTAKITRNMAFAGHFTPPKTESSTRVIKLTDGAIEALKSQIPLTKMGKKVSVEVNLREFGKTRTDECTFVFCPRVSSRNGCDNAYYSPGSFSSTWTHALKKAGIRHRRAYETRHTFACWALSAGVNPNFIANQMGHNSAQMVYNVYGKWMSENNADQMSIMNAGFNQNAPHMPQRNFG</sequence>
<evidence type="ECO:0000259" key="5">
    <source>
        <dbReference type="PROSITE" id="PS51898"/>
    </source>
</evidence>
<organism evidence="7 8">
    <name type="scientific">Rouxiella silvae</name>
    <dbReference type="NCBI Taxonomy" id="1646373"/>
    <lineage>
        <taxon>Bacteria</taxon>
        <taxon>Pseudomonadati</taxon>
        <taxon>Pseudomonadota</taxon>
        <taxon>Gammaproteobacteria</taxon>
        <taxon>Enterobacterales</taxon>
        <taxon>Yersiniaceae</taxon>
        <taxon>Rouxiella</taxon>
    </lineage>
</organism>
<keyword evidence="3" id="KW-0233">DNA recombination</keyword>
<dbReference type="Pfam" id="PF00589">
    <property type="entry name" value="Phage_integrase"/>
    <property type="match status" value="1"/>
</dbReference>
<dbReference type="RefSeq" id="WP_084984407.1">
    <property type="nucleotide sequence ID" value="NZ_CBCSCF010000003.1"/>
</dbReference>
<dbReference type="PROSITE" id="PS51900">
    <property type="entry name" value="CB"/>
    <property type="match status" value="1"/>
</dbReference>